<protein>
    <submittedName>
        <fullName evidence="2">Uncharacterized protein</fullName>
    </submittedName>
</protein>
<keyword evidence="1" id="KW-1133">Transmembrane helix</keyword>
<proteinExistence type="predicted"/>
<feature type="transmembrane region" description="Helical" evidence="1">
    <location>
        <begin position="44"/>
        <end position="62"/>
    </location>
</feature>
<keyword evidence="1" id="KW-0472">Membrane</keyword>
<feature type="transmembrane region" description="Helical" evidence="1">
    <location>
        <begin position="251"/>
        <end position="267"/>
    </location>
</feature>
<keyword evidence="1" id="KW-0812">Transmembrane</keyword>
<organism evidence="2 3">
    <name type="scientific">Candidatus Roizmanbacteria bacterium CG09_land_8_20_14_0_10_41_9</name>
    <dbReference type="NCBI Taxonomy" id="1974850"/>
    <lineage>
        <taxon>Bacteria</taxon>
        <taxon>Candidatus Roizmaniibacteriota</taxon>
    </lineage>
</organism>
<gene>
    <name evidence="2" type="ORF">COT62_01910</name>
</gene>
<evidence type="ECO:0000313" key="2">
    <source>
        <dbReference type="EMBL" id="PIS15774.1"/>
    </source>
</evidence>
<feature type="transmembrane region" description="Helical" evidence="1">
    <location>
        <begin position="219"/>
        <end position="239"/>
    </location>
</feature>
<feature type="transmembrane region" description="Helical" evidence="1">
    <location>
        <begin position="74"/>
        <end position="94"/>
    </location>
</feature>
<accession>A0A2H0WSX6</accession>
<feature type="transmembrane region" description="Helical" evidence="1">
    <location>
        <begin position="192"/>
        <end position="213"/>
    </location>
</feature>
<feature type="transmembrane region" description="Helical" evidence="1">
    <location>
        <begin position="160"/>
        <end position="180"/>
    </location>
</feature>
<evidence type="ECO:0000256" key="1">
    <source>
        <dbReference type="SAM" id="Phobius"/>
    </source>
</evidence>
<dbReference type="EMBL" id="PEZG01000042">
    <property type="protein sequence ID" value="PIS15774.1"/>
    <property type="molecule type" value="Genomic_DNA"/>
</dbReference>
<feature type="transmembrane region" description="Helical" evidence="1">
    <location>
        <begin position="21"/>
        <end position="38"/>
    </location>
</feature>
<feature type="transmembrane region" description="Helical" evidence="1">
    <location>
        <begin position="133"/>
        <end position="154"/>
    </location>
</feature>
<dbReference type="Proteomes" id="UP000231198">
    <property type="component" value="Unassembled WGS sequence"/>
</dbReference>
<evidence type="ECO:0000313" key="3">
    <source>
        <dbReference type="Proteomes" id="UP000231198"/>
    </source>
</evidence>
<reference evidence="3" key="1">
    <citation type="submission" date="2017-09" db="EMBL/GenBank/DDBJ databases">
        <title>Depth-based differentiation of microbial function through sediment-hosted aquifers and enrichment of novel symbionts in the deep terrestrial subsurface.</title>
        <authorList>
            <person name="Probst A.J."/>
            <person name="Ladd B."/>
            <person name="Jarett J.K."/>
            <person name="Geller-Mcgrath D.E."/>
            <person name="Sieber C.M.K."/>
            <person name="Emerson J.B."/>
            <person name="Anantharaman K."/>
            <person name="Thomas B.C."/>
            <person name="Malmstrom R."/>
            <person name="Stieglmeier M."/>
            <person name="Klingl A."/>
            <person name="Woyke T."/>
            <person name="Ryan C.M."/>
            <person name="Banfield J.F."/>
        </authorList>
    </citation>
    <scope>NUCLEOTIDE SEQUENCE [LARGE SCALE GENOMIC DNA]</scope>
</reference>
<sequence length="268" mass="31304">MISVILFIEKKARSIEKRYRFTLSTLLVAGVMFVSTFFRFDTAMYFIPIFILVAYVATYFSVLEGIEKIEWFMLFLMPVALLISFYFFYFLFPVRWLTRLPFLIVFAVSVYAILLSSNIFNVGVEKSLQLYRAAFSVNYLYQTLIMFLTLNVVFSLNLNFALNALIVFAISFVLSLQLFWTIKLKLSVEREIVYFAFFLSYLLSQVALALSFVPLNTSIFALFLTASYYSLAGLMYTHLDQRLFKETMREYLIVLGFVLLIVLLSLNW</sequence>
<comment type="caution">
    <text evidence="2">The sequence shown here is derived from an EMBL/GenBank/DDBJ whole genome shotgun (WGS) entry which is preliminary data.</text>
</comment>
<dbReference type="AlphaFoldDB" id="A0A2H0WSX6"/>
<name>A0A2H0WSX6_9BACT</name>
<feature type="transmembrane region" description="Helical" evidence="1">
    <location>
        <begin position="100"/>
        <end position="121"/>
    </location>
</feature>